<dbReference type="InterPro" id="IPR029058">
    <property type="entry name" value="AB_hydrolase_fold"/>
</dbReference>
<protein>
    <submittedName>
        <fullName evidence="1">Uncharacterized protein</fullName>
    </submittedName>
</protein>
<dbReference type="Gene3D" id="3.40.50.1820">
    <property type="entry name" value="alpha/beta hydrolase"/>
    <property type="match status" value="1"/>
</dbReference>
<dbReference type="SUPFAM" id="SSF53474">
    <property type="entry name" value="alpha/beta-Hydrolases"/>
    <property type="match status" value="1"/>
</dbReference>
<comment type="caution">
    <text evidence="1">The sequence shown here is derived from an EMBL/GenBank/DDBJ whole genome shotgun (WGS) entry which is preliminary data.</text>
</comment>
<feature type="non-terminal residue" evidence="1">
    <location>
        <position position="111"/>
    </location>
</feature>
<dbReference type="EMBL" id="CAJPIN010114234">
    <property type="protein sequence ID" value="CAG2069048.1"/>
    <property type="molecule type" value="Genomic_DNA"/>
</dbReference>
<organism evidence="1 2">
    <name type="scientific">Timema podura</name>
    <name type="common">Walking stick</name>
    <dbReference type="NCBI Taxonomy" id="61482"/>
    <lineage>
        <taxon>Eukaryota</taxon>
        <taxon>Metazoa</taxon>
        <taxon>Ecdysozoa</taxon>
        <taxon>Arthropoda</taxon>
        <taxon>Hexapoda</taxon>
        <taxon>Insecta</taxon>
        <taxon>Pterygota</taxon>
        <taxon>Neoptera</taxon>
        <taxon>Polyneoptera</taxon>
        <taxon>Phasmatodea</taxon>
        <taxon>Timematodea</taxon>
        <taxon>Timematoidea</taxon>
        <taxon>Timematidae</taxon>
        <taxon>Timema</taxon>
    </lineage>
</organism>
<dbReference type="Proteomes" id="UP001153148">
    <property type="component" value="Unassembled WGS sequence"/>
</dbReference>
<keyword evidence="2" id="KW-1185">Reference proteome</keyword>
<gene>
    <name evidence="1" type="ORF">TPAB3V08_LOCUS15991</name>
</gene>
<name>A0ABN7PTT3_TIMPD</name>
<proteinExistence type="predicted"/>
<evidence type="ECO:0000313" key="2">
    <source>
        <dbReference type="Proteomes" id="UP001153148"/>
    </source>
</evidence>
<evidence type="ECO:0000313" key="1">
    <source>
        <dbReference type="EMBL" id="CAG2069048.1"/>
    </source>
</evidence>
<sequence length="111" mass="12554">MNRGRGGGRGGQWAVGTRQAMSLASYWEPISNDFERLVPLDLGLTKGSQKSKEVADKIKMFYFGNETLSFSSKDQYINLVTDEMFVCGIHETVKAQSASYENIYNYQFSFN</sequence>
<reference evidence="1" key="1">
    <citation type="submission" date="2021-03" db="EMBL/GenBank/DDBJ databases">
        <authorList>
            <person name="Tran Van P."/>
        </authorList>
    </citation>
    <scope>NUCLEOTIDE SEQUENCE</scope>
</reference>
<accession>A0ABN7PTT3</accession>